<sequence>MIALLLKLFNYFEVMFLCILNTLSKCICLSKILYFKTSQLFINIISFQSQNHVIYCLSNKKNQNLQILTLKCQKHTIFKMHSCRNKQILKIFPINSQSNKLILFQYNLYKSLHQKKIPSKFQIVYLQQLIKQNSTIFIKTMIVFLFSLFIKQF</sequence>
<dbReference type="Proteomes" id="UP000692954">
    <property type="component" value="Unassembled WGS sequence"/>
</dbReference>
<gene>
    <name evidence="1" type="ORF">PSON_ATCC_30995.1.T3250007</name>
</gene>
<dbReference type="AlphaFoldDB" id="A0A8S1RR94"/>
<evidence type="ECO:0000313" key="1">
    <source>
        <dbReference type="EMBL" id="CAD8130758.1"/>
    </source>
</evidence>
<dbReference type="EMBL" id="CAJJDN010000325">
    <property type="protein sequence ID" value="CAD8130758.1"/>
    <property type="molecule type" value="Genomic_DNA"/>
</dbReference>
<proteinExistence type="predicted"/>
<organism evidence="1 2">
    <name type="scientific">Paramecium sonneborni</name>
    <dbReference type="NCBI Taxonomy" id="65129"/>
    <lineage>
        <taxon>Eukaryota</taxon>
        <taxon>Sar</taxon>
        <taxon>Alveolata</taxon>
        <taxon>Ciliophora</taxon>
        <taxon>Intramacronucleata</taxon>
        <taxon>Oligohymenophorea</taxon>
        <taxon>Peniculida</taxon>
        <taxon>Parameciidae</taxon>
        <taxon>Paramecium</taxon>
    </lineage>
</organism>
<reference evidence="1" key="1">
    <citation type="submission" date="2021-01" db="EMBL/GenBank/DDBJ databases">
        <authorList>
            <consortium name="Genoscope - CEA"/>
            <person name="William W."/>
        </authorList>
    </citation>
    <scope>NUCLEOTIDE SEQUENCE</scope>
</reference>
<accession>A0A8S1RR94</accession>
<comment type="caution">
    <text evidence="1">The sequence shown here is derived from an EMBL/GenBank/DDBJ whole genome shotgun (WGS) entry which is preliminary data.</text>
</comment>
<protein>
    <submittedName>
        <fullName evidence="1">Uncharacterized protein</fullName>
    </submittedName>
</protein>
<name>A0A8S1RR94_9CILI</name>
<keyword evidence="2" id="KW-1185">Reference proteome</keyword>
<evidence type="ECO:0000313" key="2">
    <source>
        <dbReference type="Proteomes" id="UP000692954"/>
    </source>
</evidence>